<dbReference type="VEuPathDB" id="PlasmoDB:PocGH01_00160000"/>
<keyword evidence="2" id="KW-1133">Transmembrane helix</keyword>
<name>A0A1D3JDT6_PLAOA</name>
<evidence type="ECO:0000313" key="3">
    <source>
        <dbReference type="EMBL" id="SBT83940.1"/>
    </source>
</evidence>
<keyword evidence="2" id="KW-0472">Membrane</keyword>
<keyword evidence="2" id="KW-0812">Transmembrane</keyword>
<dbReference type="EMBL" id="FLRI01000257">
    <property type="protein sequence ID" value="SBT83940.1"/>
    <property type="molecule type" value="Genomic_DNA"/>
</dbReference>
<reference evidence="3 4" key="1">
    <citation type="submission" date="2016-06" db="EMBL/GenBank/DDBJ databases">
        <authorList>
            <consortium name="Pathogen Informatics"/>
        </authorList>
    </citation>
    <scope>NUCLEOTIDE SEQUENCE [LARGE SCALE GENOMIC DNA]</scope>
    <source>
        <strain evidence="3">PocGH01</strain>
    </source>
</reference>
<organism evidence="3 4">
    <name type="scientific">Plasmodium ovale</name>
    <name type="common">malaria parasite P. ovale</name>
    <dbReference type="NCBI Taxonomy" id="36330"/>
    <lineage>
        <taxon>Eukaryota</taxon>
        <taxon>Sar</taxon>
        <taxon>Alveolata</taxon>
        <taxon>Apicomplexa</taxon>
        <taxon>Aconoidasida</taxon>
        <taxon>Haemosporida</taxon>
        <taxon>Plasmodiidae</taxon>
        <taxon>Plasmodium</taxon>
        <taxon>Plasmodium (Plasmodium)</taxon>
    </lineage>
</organism>
<feature type="compositionally biased region" description="Polar residues" evidence="1">
    <location>
        <begin position="325"/>
        <end position="347"/>
    </location>
</feature>
<proteinExistence type="predicted"/>
<keyword evidence="4" id="KW-1185">Reference proteome</keyword>
<protein>
    <submittedName>
        <fullName evidence="3">PIR protein</fullName>
    </submittedName>
</protein>
<evidence type="ECO:0000313" key="4">
    <source>
        <dbReference type="Proteomes" id="UP000242942"/>
    </source>
</evidence>
<dbReference type="OrthoDB" id="389522at2759"/>
<feature type="region of interest" description="Disordered" evidence="1">
    <location>
        <begin position="325"/>
        <end position="356"/>
    </location>
</feature>
<sequence length="418" mass="48162">MSAEVTFTIYNKDPKKDIYECSSLYENIIDKVKEKIKEIDEAKNEDVHSKCEELDKYIENQTNDYKVCYEHDYFKYSLKIEDGIKKSFGGNNKYKKCLPQLMLREEDNKLTQKVGELREEKIYSHKERASEEQCQAKSEYNDNESCKKKCLDSEKLSDNVPELCNKEELVNKKSSSYSVQKIKLPSNFDMNNEVTPEHKTENSNTFSLQEIISTNLSNAQHSIDDETNSYSSSPSLKNDSERSYVSDYFSEGNPSGKSGHYDIISENYSKAYYQIIDNKSHDDVNSGDVNIEDKSVHGGHDEIIIRLLPSYYIRKKNTIFQESPKLQNQKDAADSQNNAFTHNTGIQPLQEKTPVNHDLQNLPTSNTDNSEETYISPDIEPITSIPKHDEIPYMKYIIIALIILAIILLFIILIKVKQ</sequence>
<feature type="transmembrane region" description="Helical" evidence="2">
    <location>
        <begin position="393"/>
        <end position="414"/>
    </location>
</feature>
<evidence type="ECO:0000256" key="2">
    <source>
        <dbReference type="SAM" id="Phobius"/>
    </source>
</evidence>
<evidence type="ECO:0000256" key="1">
    <source>
        <dbReference type="SAM" id="MobiDB-lite"/>
    </source>
</evidence>
<dbReference type="AlphaFoldDB" id="A0A1D3JDT6"/>
<accession>A0A1D3JDT6</accession>
<dbReference type="Proteomes" id="UP000242942">
    <property type="component" value="Unassembled WGS sequence"/>
</dbReference>
<gene>
    <name evidence="3" type="primary">PocGH01_00160000</name>
    <name evidence="3" type="ORF">POCGH01_00160000</name>
</gene>